<evidence type="ECO:0000313" key="10">
    <source>
        <dbReference type="Proteomes" id="UP001302978"/>
    </source>
</evidence>
<name>A0AA96VCY8_9EURY</name>
<dbReference type="GeneID" id="85196435"/>
<dbReference type="PANTHER" id="PTHR47917">
    <property type="match status" value="1"/>
</dbReference>
<keyword evidence="4" id="KW-0460">Magnesium</keyword>
<dbReference type="InterPro" id="IPR008225">
    <property type="entry name" value="F420-0_g-glutamyl_ligase"/>
</dbReference>
<evidence type="ECO:0000256" key="2">
    <source>
        <dbReference type="ARBA" id="ARBA00022723"/>
    </source>
</evidence>
<keyword evidence="7" id="KW-0464">Manganese</keyword>
<proteinExistence type="predicted"/>
<sequence>MSLQSQNSKPLEIFGLKSDLIHPGDDIFLKISAAFQNAGVLPQENDILVIAESALATSENRVVCLSDIEPGAEALEYEKLHQVDAREAELVIRESDVIFGGVFGVLLTLKAGMLCPNAGIDNSNAPDGCVILYPENPTKSAKAIASFILDKFGVRVGVIIADSRTQPLRLGCTGVAIGAAGFHATVDKRGETDLFGRPLTVTRVAVADNLASAAVAVMGESNESTPFALIRNASAVFDPEVSGIITIPPEECMYWGVLQKGKVKPRK</sequence>
<dbReference type="Proteomes" id="UP001302978">
    <property type="component" value="Chromosome"/>
</dbReference>
<dbReference type="SUPFAM" id="SSF144010">
    <property type="entry name" value="CofE-like"/>
    <property type="match status" value="1"/>
</dbReference>
<protein>
    <submittedName>
        <fullName evidence="9">Bifunctional F420 biosynthesis protein FbiB</fullName>
    </submittedName>
</protein>
<dbReference type="PANTHER" id="PTHR47917:SF2">
    <property type="entry name" value="COENZYME F420:L-GLUTAMATE LIGASE-LIKE DOMAIN-CONTAINING PROTEIN"/>
    <property type="match status" value="1"/>
</dbReference>
<keyword evidence="2" id="KW-0479">Metal-binding</keyword>
<keyword evidence="10" id="KW-1185">Reference proteome</keyword>
<dbReference type="Pfam" id="PF01996">
    <property type="entry name" value="F420_ligase"/>
    <property type="match status" value="1"/>
</dbReference>
<evidence type="ECO:0000313" key="9">
    <source>
        <dbReference type="EMBL" id="WNY24467.1"/>
    </source>
</evidence>
<evidence type="ECO:0000259" key="8">
    <source>
        <dbReference type="Pfam" id="PF01996"/>
    </source>
</evidence>
<evidence type="ECO:0000256" key="7">
    <source>
        <dbReference type="ARBA" id="ARBA00023211"/>
    </source>
</evidence>
<keyword evidence="3" id="KW-0547">Nucleotide-binding</keyword>
<accession>A0AA96VCY8</accession>
<dbReference type="GO" id="GO:0052618">
    <property type="term" value="F:coenzyme F420-0:L-glutamate ligase activity"/>
    <property type="evidence" value="ECO:0007669"/>
    <property type="project" value="TreeGrafter"/>
</dbReference>
<dbReference type="InterPro" id="IPR002847">
    <property type="entry name" value="F420-0_gamma-glut_ligase-dom"/>
</dbReference>
<organism evidence="9 10">
    <name type="scientific">Methanimicrococcus hongohii</name>
    <dbReference type="NCBI Taxonomy" id="3028295"/>
    <lineage>
        <taxon>Archaea</taxon>
        <taxon>Methanobacteriati</taxon>
        <taxon>Methanobacteriota</taxon>
        <taxon>Stenosarchaea group</taxon>
        <taxon>Methanomicrobia</taxon>
        <taxon>Methanosarcinales</taxon>
        <taxon>Methanosarcinaceae</taxon>
        <taxon>Methanimicrococcus</taxon>
    </lineage>
</organism>
<evidence type="ECO:0000256" key="3">
    <source>
        <dbReference type="ARBA" id="ARBA00022741"/>
    </source>
</evidence>
<dbReference type="AlphaFoldDB" id="A0AA96VCY8"/>
<keyword evidence="5" id="KW-0630">Potassium</keyword>
<gene>
    <name evidence="9" type="primary">fbiB_2</name>
    <name evidence="9" type="ORF">MmiHf6_18070</name>
</gene>
<dbReference type="KEGG" id="mehf:MmiHf6_18070"/>
<evidence type="ECO:0000256" key="4">
    <source>
        <dbReference type="ARBA" id="ARBA00022842"/>
    </source>
</evidence>
<evidence type="ECO:0000256" key="6">
    <source>
        <dbReference type="ARBA" id="ARBA00023134"/>
    </source>
</evidence>
<dbReference type="RefSeq" id="WP_316557657.1">
    <property type="nucleotide sequence ID" value="NZ_CP131059.1"/>
</dbReference>
<keyword evidence="6" id="KW-0342">GTP-binding</keyword>
<feature type="domain" description="Coenzyme F420:L-glutamate ligase-like" evidence="8">
    <location>
        <begin position="15"/>
        <end position="232"/>
    </location>
</feature>
<keyword evidence="1" id="KW-0436">Ligase</keyword>
<evidence type="ECO:0000256" key="1">
    <source>
        <dbReference type="ARBA" id="ARBA00022598"/>
    </source>
</evidence>
<evidence type="ECO:0000256" key="5">
    <source>
        <dbReference type="ARBA" id="ARBA00022958"/>
    </source>
</evidence>
<dbReference type="EMBL" id="CP131059">
    <property type="protein sequence ID" value="WNY24467.1"/>
    <property type="molecule type" value="Genomic_DNA"/>
</dbReference>
<reference evidence="9 10" key="1">
    <citation type="submission" date="2023-07" db="EMBL/GenBank/DDBJ databases">
        <title>Closed genoem sequence of Methanomicrococcus sp. Hf6.</title>
        <authorList>
            <person name="Poehlein A."/>
            <person name="Protasov E."/>
            <person name="Platt K."/>
            <person name="Reeh H."/>
            <person name="Daniel R."/>
            <person name="Brune A."/>
        </authorList>
    </citation>
    <scope>NUCLEOTIDE SEQUENCE [LARGE SCALE GENOMIC DNA]</scope>
    <source>
        <strain evidence="9 10">Hf6</strain>
    </source>
</reference>
<dbReference type="GO" id="GO:0046872">
    <property type="term" value="F:metal ion binding"/>
    <property type="evidence" value="ECO:0007669"/>
    <property type="project" value="UniProtKB-KW"/>
</dbReference>
<dbReference type="NCBIfam" id="TIGR01916">
    <property type="entry name" value="F420_cofE"/>
    <property type="match status" value="1"/>
</dbReference>
<dbReference type="GO" id="GO:0005525">
    <property type="term" value="F:GTP binding"/>
    <property type="evidence" value="ECO:0007669"/>
    <property type="project" value="UniProtKB-KW"/>
</dbReference>
<dbReference type="Gene3D" id="3.90.1660.10">
    <property type="entry name" value="CofE-like domain"/>
    <property type="match status" value="1"/>
</dbReference>
<dbReference type="Gene3D" id="3.30.1330.100">
    <property type="entry name" value="CofE-like"/>
    <property type="match status" value="1"/>
</dbReference>